<sequence length="138" mass="15789">MVYFANATLRFDGACQPNPGEGGAGYRIFNNKNGNTILEGRHYIGYDCTNNVAEYFGLIAALKRLRQSPHHIGHLNIEVHSPRLRPLYNRAKELVFKRTGREFDSCDFDHVDRGVNWAADSLANDAIQYEDDWSTDYY</sequence>
<dbReference type="Pfam" id="PF13456">
    <property type="entry name" value="RVT_3"/>
    <property type="match status" value="1"/>
</dbReference>
<dbReference type="InterPro" id="IPR012337">
    <property type="entry name" value="RNaseH-like_sf"/>
</dbReference>
<evidence type="ECO:0000313" key="2">
    <source>
        <dbReference type="EMBL" id="KAL3803044.1"/>
    </source>
</evidence>
<dbReference type="AlphaFoldDB" id="A0ABD3QSB6"/>
<dbReference type="PANTHER" id="PTHR47723:SF19">
    <property type="entry name" value="POLYNUCLEOTIDYL TRANSFERASE, RIBONUCLEASE H-LIKE SUPERFAMILY PROTEIN"/>
    <property type="match status" value="1"/>
</dbReference>
<dbReference type="SUPFAM" id="SSF53098">
    <property type="entry name" value="Ribonuclease H-like"/>
    <property type="match status" value="1"/>
</dbReference>
<dbReference type="Proteomes" id="UP001530400">
    <property type="component" value="Unassembled WGS sequence"/>
</dbReference>
<dbReference type="Gene3D" id="3.30.420.10">
    <property type="entry name" value="Ribonuclease H-like superfamily/Ribonuclease H"/>
    <property type="match status" value="1"/>
</dbReference>
<dbReference type="CDD" id="cd09279">
    <property type="entry name" value="RNase_HI_like"/>
    <property type="match status" value="1"/>
</dbReference>
<dbReference type="InterPro" id="IPR002156">
    <property type="entry name" value="RNaseH_domain"/>
</dbReference>
<evidence type="ECO:0000313" key="3">
    <source>
        <dbReference type="Proteomes" id="UP001530400"/>
    </source>
</evidence>
<proteinExistence type="predicted"/>
<organism evidence="2 3">
    <name type="scientific">Cyclotella atomus</name>
    <dbReference type="NCBI Taxonomy" id="382360"/>
    <lineage>
        <taxon>Eukaryota</taxon>
        <taxon>Sar</taxon>
        <taxon>Stramenopiles</taxon>
        <taxon>Ochrophyta</taxon>
        <taxon>Bacillariophyta</taxon>
        <taxon>Coscinodiscophyceae</taxon>
        <taxon>Thalassiosirophycidae</taxon>
        <taxon>Stephanodiscales</taxon>
        <taxon>Stephanodiscaceae</taxon>
        <taxon>Cyclotella</taxon>
    </lineage>
</organism>
<dbReference type="InterPro" id="IPR053151">
    <property type="entry name" value="RNase_H-like"/>
</dbReference>
<dbReference type="InterPro" id="IPR036397">
    <property type="entry name" value="RNaseH_sf"/>
</dbReference>
<protein>
    <recommendedName>
        <fullName evidence="1">RNase H type-1 domain-containing protein</fullName>
    </recommendedName>
</protein>
<evidence type="ECO:0000259" key="1">
    <source>
        <dbReference type="Pfam" id="PF13456"/>
    </source>
</evidence>
<keyword evidence="3" id="KW-1185">Reference proteome</keyword>
<accession>A0ABD3QSB6</accession>
<name>A0ABD3QSB6_9STRA</name>
<gene>
    <name evidence="2" type="ORF">ACHAWO_003843</name>
</gene>
<dbReference type="EMBL" id="JALLPJ020000081">
    <property type="protein sequence ID" value="KAL3803044.1"/>
    <property type="molecule type" value="Genomic_DNA"/>
</dbReference>
<dbReference type="PANTHER" id="PTHR47723">
    <property type="entry name" value="OS05G0353850 PROTEIN"/>
    <property type="match status" value="1"/>
</dbReference>
<feature type="domain" description="RNase H type-1" evidence="1">
    <location>
        <begin position="11"/>
        <end position="126"/>
    </location>
</feature>
<reference evidence="2 3" key="1">
    <citation type="submission" date="2024-10" db="EMBL/GenBank/DDBJ databases">
        <title>Updated reference genomes for cyclostephanoid diatoms.</title>
        <authorList>
            <person name="Roberts W.R."/>
            <person name="Alverson A.J."/>
        </authorList>
    </citation>
    <scope>NUCLEOTIDE SEQUENCE [LARGE SCALE GENOMIC DNA]</scope>
    <source>
        <strain evidence="2 3">AJA010-31</strain>
    </source>
</reference>
<comment type="caution">
    <text evidence="2">The sequence shown here is derived from an EMBL/GenBank/DDBJ whole genome shotgun (WGS) entry which is preliminary data.</text>
</comment>